<protein>
    <submittedName>
        <fullName evidence="1">Type IX secretion system membrane protein PorP/SprF</fullName>
    </submittedName>
</protein>
<evidence type="ECO:0000313" key="1">
    <source>
        <dbReference type="EMBL" id="MCW3789505.1"/>
    </source>
</evidence>
<accession>A0AAE3MAL5</accession>
<name>A0AAE3MAL5_9BACT</name>
<dbReference type="AlphaFoldDB" id="A0AAE3MAL5"/>
<evidence type="ECO:0000313" key="2">
    <source>
        <dbReference type="Proteomes" id="UP001209229"/>
    </source>
</evidence>
<dbReference type="Pfam" id="PF11751">
    <property type="entry name" value="PorP_SprF"/>
    <property type="match status" value="1"/>
</dbReference>
<comment type="caution">
    <text evidence="1">The sequence shown here is derived from an EMBL/GenBank/DDBJ whole genome shotgun (WGS) entry which is preliminary data.</text>
</comment>
<dbReference type="EMBL" id="JAPDPJ010000118">
    <property type="protein sequence ID" value="MCW3789505.1"/>
    <property type="molecule type" value="Genomic_DNA"/>
</dbReference>
<dbReference type="RefSeq" id="WP_301193055.1">
    <property type="nucleotide sequence ID" value="NZ_JAPDPJ010000118.1"/>
</dbReference>
<organism evidence="1 2">
    <name type="scientific">Plebeiibacterium sediminum</name>
    <dbReference type="NCBI Taxonomy" id="2992112"/>
    <lineage>
        <taxon>Bacteria</taxon>
        <taxon>Pseudomonadati</taxon>
        <taxon>Bacteroidota</taxon>
        <taxon>Bacteroidia</taxon>
        <taxon>Marinilabiliales</taxon>
        <taxon>Marinilabiliaceae</taxon>
        <taxon>Plebeiibacterium</taxon>
    </lineage>
</organism>
<dbReference type="Proteomes" id="UP001209229">
    <property type="component" value="Unassembled WGS sequence"/>
</dbReference>
<dbReference type="NCBIfam" id="TIGR03519">
    <property type="entry name" value="T9SS_PorP_fam"/>
    <property type="match status" value="1"/>
</dbReference>
<reference evidence="1" key="1">
    <citation type="submission" date="2022-10" db="EMBL/GenBank/DDBJ databases">
        <authorList>
            <person name="Yu W.X."/>
        </authorList>
    </citation>
    <scope>NUCLEOTIDE SEQUENCE</scope>
    <source>
        <strain evidence="1">AAT</strain>
    </source>
</reference>
<keyword evidence="2" id="KW-1185">Reference proteome</keyword>
<gene>
    <name evidence="1" type="ORF">OM075_23805</name>
</gene>
<sequence length="337" mass="38188">MKKVSVLSILFLICILAGAQKYYITNLYMYDMFLLNPASAGSNENCYSFSAFYQNQWMGMDESPTTQILNFQTPLKDNLGMGSYVYNDRNGNMKEFGLHQAFSYEILLAKKRRSISTISFGLSFDIEQSKIDESSLVDHPSALGDQAITGGITAGWGYNSSTGILYKYNDYQLGFAVTNLFNQNNPLYLNYDEPDLARDYNISLSSMYKISSLGIFVEPIIMYRQNSNKDRKLDLTLKGIFPTMDPEYALWGLVSYRRTMDYDYGKSLGLGTTIGVNYHRISFGVEWQLGLTGAQQDLGSAYQLVLKYVICNNLKKKAIPCSEVQKFKNARYSGISW</sequence>
<dbReference type="InterPro" id="IPR019861">
    <property type="entry name" value="PorP/SprF_Bacteroidetes"/>
</dbReference>
<proteinExistence type="predicted"/>